<evidence type="ECO:0000313" key="2">
    <source>
        <dbReference type="EMBL" id="QCP48471.1"/>
    </source>
</evidence>
<dbReference type="AlphaFoldDB" id="A0A4P8IKU6"/>
<keyword evidence="1" id="KW-0732">Signal</keyword>
<dbReference type="Proteomes" id="UP000298656">
    <property type="component" value="Chromosome 1"/>
</dbReference>
<name>A0A4P8IKU6_9BURK</name>
<organism evidence="2 3">
    <name type="scientific">Trinickia violacea</name>
    <dbReference type="NCBI Taxonomy" id="2571746"/>
    <lineage>
        <taxon>Bacteria</taxon>
        <taxon>Pseudomonadati</taxon>
        <taxon>Pseudomonadota</taxon>
        <taxon>Betaproteobacteria</taxon>
        <taxon>Burkholderiales</taxon>
        <taxon>Burkholderiaceae</taxon>
        <taxon>Trinickia</taxon>
    </lineage>
</organism>
<proteinExistence type="predicted"/>
<dbReference type="EMBL" id="CP040077">
    <property type="protein sequence ID" value="QCP48471.1"/>
    <property type="molecule type" value="Genomic_DNA"/>
</dbReference>
<sequence>MKIHPLAAAVCSFAMAVLPALAAGQASSSDPDLNAVFGSVKLTSTQTVGGSASIGPSSSSAKGASFDASIGADAMKNVSGNVGVNVAAGALNVQANQIALIDTPAADISSNQTVAAAVHLSGSGNAALGSGALTGVSGNVGVNLTAGVGNAQYNGFIIH</sequence>
<accession>A0A4P8IKU6</accession>
<evidence type="ECO:0000313" key="3">
    <source>
        <dbReference type="Proteomes" id="UP000298656"/>
    </source>
</evidence>
<dbReference type="KEGG" id="tvl:FAZ95_04270"/>
<gene>
    <name evidence="2" type="ORF">FAZ95_04270</name>
</gene>
<dbReference type="RefSeq" id="WP_137331312.1">
    <property type="nucleotide sequence ID" value="NZ_CP040077.1"/>
</dbReference>
<protein>
    <recommendedName>
        <fullName evidence="4">Adhesin</fullName>
    </recommendedName>
</protein>
<dbReference type="OrthoDB" id="9851371at2"/>
<reference evidence="2 3" key="1">
    <citation type="submission" date="2019-05" db="EMBL/GenBank/DDBJ databases">
        <title>Burkholderia sp. DHOD12, isolated from subtropical forest soil.</title>
        <authorList>
            <person name="Gao Z.-H."/>
            <person name="Qiu L.-H."/>
        </authorList>
    </citation>
    <scope>NUCLEOTIDE SEQUENCE [LARGE SCALE GENOMIC DNA]</scope>
    <source>
        <strain evidence="2 3">DHOD12</strain>
    </source>
</reference>
<evidence type="ECO:0008006" key="4">
    <source>
        <dbReference type="Google" id="ProtNLM"/>
    </source>
</evidence>
<feature type="signal peptide" evidence="1">
    <location>
        <begin position="1"/>
        <end position="22"/>
    </location>
</feature>
<evidence type="ECO:0000256" key="1">
    <source>
        <dbReference type="SAM" id="SignalP"/>
    </source>
</evidence>
<keyword evidence="3" id="KW-1185">Reference proteome</keyword>
<feature type="chain" id="PRO_5020391129" description="Adhesin" evidence="1">
    <location>
        <begin position="23"/>
        <end position="159"/>
    </location>
</feature>